<evidence type="ECO:0000313" key="1">
    <source>
        <dbReference type="EMBL" id="CAB5014732.1"/>
    </source>
</evidence>
<evidence type="ECO:0000313" key="2">
    <source>
        <dbReference type="EMBL" id="CAB5064368.1"/>
    </source>
</evidence>
<dbReference type="PROSITE" id="PS51128">
    <property type="entry name" value="ZF_DKSA_2"/>
    <property type="match status" value="1"/>
</dbReference>
<dbReference type="Gene3D" id="1.20.120.910">
    <property type="entry name" value="DksA, coiled-coil domain"/>
    <property type="match status" value="1"/>
</dbReference>
<gene>
    <name evidence="1" type="ORF">UFOPK4098_00501</name>
    <name evidence="2" type="ORF">UFOPK4347_00736</name>
</gene>
<reference evidence="1" key="1">
    <citation type="submission" date="2020-05" db="EMBL/GenBank/DDBJ databases">
        <authorList>
            <person name="Chiriac C."/>
            <person name="Salcher M."/>
            <person name="Ghai R."/>
            <person name="Kavagutti S V."/>
        </authorList>
    </citation>
    <scope>NUCLEOTIDE SEQUENCE</scope>
</reference>
<protein>
    <submittedName>
        <fullName evidence="1">Unannotated protein</fullName>
    </submittedName>
</protein>
<dbReference type="EMBL" id="CAFBQU010000014">
    <property type="protein sequence ID" value="CAB5064368.1"/>
    <property type="molecule type" value="Genomic_DNA"/>
</dbReference>
<name>A0A6J7QK24_9ZZZZ</name>
<accession>A0A6J7QK24</accession>
<organism evidence="1">
    <name type="scientific">freshwater metagenome</name>
    <dbReference type="NCBI Taxonomy" id="449393"/>
    <lineage>
        <taxon>unclassified sequences</taxon>
        <taxon>metagenomes</taxon>
        <taxon>ecological metagenomes</taxon>
    </lineage>
</organism>
<dbReference type="AlphaFoldDB" id="A0A6J7QK24"/>
<sequence length="68" mass="7240">MENEFASSAPEINPDAVDLDTIEKDLADVETALARLEAGTYWTCETTGQELPSALLAAQPTARSISSL</sequence>
<dbReference type="EMBL" id="CAFBPN010000016">
    <property type="protein sequence ID" value="CAB5014732.1"/>
    <property type="molecule type" value="Genomic_DNA"/>
</dbReference>
<proteinExistence type="predicted"/>